<organism evidence="2">
    <name type="scientific">Virus NIOZ-UU159</name>
    <dbReference type="NCBI Taxonomy" id="2763270"/>
    <lineage>
        <taxon>Viruses</taxon>
    </lineage>
</organism>
<gene>
    <name evidence="2" type="ORF">NIOZUU159_00342</name>
</gene>
<protein>
    <submittedName>
        <fullName evidence="2">Uncharacterized protein</fullName>
    </submittedName>
</protein>
<keyword evidence="1" id="KW-0472">Membrane</keyword>
<dbReference type="EMBL" id="MW030608">
    <property type="protein sequence ID" value="QPI16845.1"/>
    <property type="molecule type" value="Genomic_DNA"/>
</dbReference>
<keyword evidence="1" id="KW-0812">Transmembrane</keyword>
<proteinExistence type="predicted"/>
<accession>A0A7S9SUV1</accession>
<evidence type="ECO:0000256" key="1">
    <source>
        <dbReference type="SAM" id="Phobius"/>
    </source>
</evidence>
<evidence type="ECO:0000313" key="2">
    <source>
        <dbReference type="EMBL" id="QPI16845.1"/>
    </source>
</evidence>
<keyword evidence="1" id="KW-1133">Transmembrane helix</keyword>
<reference evidence="2" key="1">
    <citation type="submission" date="2020-08" db="EMBL/GenBank/DDBJ databases">
        <title>Bridging the membrane lipid divide: bacteria of the FCB group superphylum have the potential to synthesize archaeal ether lipids.</title>
        <authorList>
            <person name="Villanueva L."/>
            <person name="von Meijenfeldt F.A.B."/>
            <person name="Westbye A.B."/>
            <person name="Yadav S."/>
            <person name="Hopmans E.C."/>
            <person name="Dutilh B.E."/>
            <person name="Sinninghe Damste J.S."/>
        </authorList>
    </citation>
    <scope>NUCLEOTIDE SEQUENCE</scope>
    <source>
        <strain evidence="2">NIOZ-UU159</strain>
    </source>
</reference>
<sequence length="184" mass="21423">MRDNDIYYIEIICIIFLIVFAFLLFFNMSKNTLQENEEPVKAKPVSIPVKIDHNNVKVRCPPKLVNLYNQNIPPMPNKNDLDVINKNTFNMYSSNKDIDNANFNKEIITQDTIKTPEQRVFTPELEKIYTDDLAENTNPKFDYNQIYNYSLKPNKGDLPIANVPLCALKDNHKSFKLSDRMIMA</sequence>
<name>A0A7S9SUV1_9VIRU</name>
<feature type="transmembrane region" description="Helical" evidence="1">
    <location>
        <begin position="6"/>
        <end position="26"/>
    </location>
</feature>